<dbReference type="AlphaFoldDB" id="A0A8J5IAP9"/>
<evidence type="ECO:0000313" key="1">
    <source>
        <dbReference type="EMBL" id="KAG6954021.1"/>
    </source>
</evidence>
<proteinExistence type="predicted"/>
<evidence type="ECO:0000313" key="2">
    <source>
        <dbReference type="Proteomes" id="UP000709295"/>
    </source>
</evidence>
<accession>A0A8J5IAP9</accession>
<comment type="caution">
    <text evidence="1">The sequence shown here is derived from an EMBL/GenBank/DDBJ whole genome shotgun (WGS) entry which is preliminary data.</text>
</comment>
<dbReference type="Proteomes" id="UP000709295">
    <property type="component" value="Unassembled WGS sequence"/>
</dbReference>
<keyword evidence="2" id="KW-1185">Reference proteome</keyword>
<protein>
    <submittedName>
        <fullName evidence="1">Uncharacterized protein</fullName>
    </submittedName>
</protein>
<dbReference type="EMBL" id="JAENGY010000979">
    <property type="protein sequence ID" value="KAG6954021.1"/>
    <property type="molecule type" value="Genomic_DNA"/>
</dbReference>
<sequence>MLKSFKRNAMFRQNHCKLKPVLLRELRWSGIHRMLKRYRERHPYLHLFERDSHVDKPIPEEALGINPRRFPIAQIFTGSK</sequence>
<name>A0A8J5IAP9_9STRA</name>
<gene>
    <name evidence="1" type="ORF">JG688_00012540</name>
</gene>
<organism evidence="1 2">
    <name type="scientific">Phytophthora aleatoria</name>
    <dbReference type="NCBI Taxonomy" id="2496075"/>
    <lineage>
        <taxon>Eukaryota</taxon>
        <taxon>Sar</taxon>
        <taxon>Stramenopiles</taxon>
        <taxon>Oomycota</taxon>
        <taxon>Peronosporomycetes</taxon>
        <taxon>Peronosporales</taxon>
        <taxon>Peronosporaceae</taxon>
        <taxon>Phytophthora</taxon>
    </lineage>
</organism>
<reference evidence="1" key="1">
    <citation type="submission" date="2021-01" db="EMBL/GenBank/DDBJ databases">
        <title>Phytophthora aleatoria, a newly-described species from Pinus radiata is distinct from Phytophthora cactorum isolates based on comparative genomics.</title>
        <authorList>
            <person name="Mcdougal R."/>
            <person name="Panda P."/>
            <person name="Williams N."/>
            <person name="Studholme D.J."/>
        </authorList>
    </citation>
    <scope>NUCLEOTIDE SEQUENCE</scope>
    <source>
        <strain evidence="1">NZFS 4037</strain>
    </source>
</reference>